<evidence type="ECO:0000313" key="4">
    <source>
        <dbReference type="EMBL" id="ERL92848.1"/>
    </source>
</evidence>
<accession>U4UK61</accession>
<evidence type="ECO:0000259" key="3">
    <source>
        <dbReference type="SMART" id="SM00703"/>
    </source>
</evidence>
<dbReference type="PANTHER" id="PTHR11161:SF0">
    <property type="entry name" value="O-ACYLTRANSFERASE LIKE PROTEIN"/>
    <property type="match status" value="1"/>
</dbReference>
<dbReference type="Pfam" id="PF20146">
    <property type="entry name" value="NRF"/>
    <property type="match status" value="1"/>
</dbReference>
<evidence type="ECO:0000256" key="2">
    <source>
        <dbReference type="SAM" id="SignalP"/>
    </source>
</evidence>
<keyword evidence="1" id="KW-0472">Membrane</keyword>
<dbReference type="InterPro" id="IPR052728">
    <property type="entry name" value="O2_lipid_transport_reg"/>
</dbReference>
<feature type="transmembrane region" description="Helical" evidence="1">
    <location>
        <begin position="519"/>
        <end position="543"/>
    </location>
</feature>
<feature type="transmembrane region" description="Helical" evidence="1">
    <location>
        <begin position="486"/>
        <end position="507"/>
    </location>
</feature>
<feature type="transmembrane region" description="Helical" evidence="1">
    <location>
        <begin position="563"/>
        <end position="583"/>
    </location>
</feature>
<dbReference type="PANTHER" id="PTHR11161">
    <property type="entry name" value="O-ACYLTRANSFERASE"/>
    <property type="match status" value="1"/>
</dbReference>
<proteinExistence type="predicted"/>
<dbReference type="InterPro" id="IPR002656">
    <property type="entry name" value="Acyl_transf_3_dom"/>
</dbReference>
<keyword evidence="1" id="KW-1133">Transmembrane helix</keyword>
<keyword evidence="1" id="KW-0812">Transmembrane</keyword>
<dbReference type="EMBL" id="KB632337">
    <property type="protein sequence ID" value="ERL92848.1"/>
    <property type="molecule type" value="Genomic_DNA"/>
</dbReference>
<name>U4UK61_DENPD</name>
<dbReference type="OrthoDB" id="118951at2759"/>
<reference evidence="4 5" key="1">
    <citation type="journal article" date="2013" name="Genome Biol.">
        <title>Draft genome of the mountain pine beetle, Dendroctonus ponderosae Hopkins, a major forest pest.</title>
        <authorList>
            <person name="Keeling C.I."/>
            <person name="Yuen M.M."/>
            <person name="Liao N.Y."/>
            <person name="Docking T.R."/>
            <person name="Chan S.K."/>
            <person name="Taylor G.A."/>
            <person name="Palmquist D.L."/>
            <person name="Jackman S.D."/>
            <person name="Nguyen A."/>
            <person name="Li M."/>
            <person name="Henderson H."/>
            <person name="Janes J.K."/>
            <person name="Zhao Y."/>
            <person name="Pandoh P."/>
            <person name="Moore R."/>
            <person name="Sperling F.A."/>
            <person name="Huber D.P."/>
            <person name="Birol I."/>
            <person name="Jones S.J."/>
            <person name="Bohlmann J."/>
        </authorList>
    </citation>
    <scope>NUCLEOTIDE SEQUENCE</scope>
</reference>
<dbReference type="Pfam" id="PF01757">
    <property type="entry name" value="Acyl_transf_3"/>
    <property type="match status" value="1"/>
</dbReference>
<organism evidence="4 5">
    <name type="scientific">Dendroctonus ponderosae</name>
    <name type="common">Mountain pine beetle</name>
    <dbReference type="NCBI Taxonomy" id="77166"/>
    <lineage>
        <taxon>Eukaryota</taxon>
        <taxon>Metazoa</taxon>
        <taxon>Ecdysozoa</taxon>
        <taxon>Arthropoda</taxon>
        <taxon>Hexapoda</taxon>
        <taxon>Insecta</taxon>
        <taxon>Pterygota</taxon>
        <taxon>Neoptera</taxon>
        <taxon>Endopterygota</taxon>
        <taxon>Coleoptera</taxon>
        <taxon>Polyphaga</taxon>
        <taxon>Cucujiformia</taxon>
        <taxon>Curculionidae</taxon>
        <taxon>Scolytinae</taxon>
        <taxon>Dendroctonus</taxon>
    </lineage>
</organism>
<dbReference type="STRING" id="77166.U4UK61"/>
<dbReference type="Proteomes" id="UP000030742">
    <property type="component" value="Unassembled WGS sequence"/>
</dbReference>
<feature type="transmembrane region" description="Helical" evidence="1">
    <location>
        <begin position="229"/>
        <end position="253"/>
    </location>
</feature>
<feature type="non-terminal residue" evidence="4">
    <location>
        <position position="683"/>
    </location>
</feature>
<feature type="domain" description="Nose resistant-to-fluoxetine protein N-terminal" evidence="3">
    <location>
        <begin position="70"/>
        <end position="212"/>
    </location>
</feature>
<keyword evidence="2" id="KW-0732">Signal</keyword>
<evidence type="ECO:0000256" key="1">
    <source>
        <dbReference type="SAM" id="Phobius"/>
    </source>
</evidence>
<dbReference type="InterPro" id="IPR006621">
    <property type="entry name" value="Nose-resist-to-fluoxetine_N"/>
</dbReference>
<feature type="transmembrane region" description="Helical" evidence="1">
    <location>
        <begin position="437"/>
        <end position="459"/>
    </location>
</feature>
<sequence>MRFLVKLMMIFLVESSWGHFQENFAKRSERENKMPQEVQERLRTPPKLNLKQSLAMNQVVNFYTLKEASSELCRNHSMEFSAGLRSFEPWALKMFDASSKMQSGILAGNLFNFGSFDQCIAVQAETAYGPLKGKHCTLKLRPDTALLKKILSYNNISEKVLQTFPRWDQVKIFVENATLDWSICVPDSCISSDVLPHFQMLMETLTEGLNLTVNLKEMNCLMEVSAERFSFFELAVIFGMLAYVGFIAILTAIDLNAPSRETRPDLDCVHGIRFISTCYVIIGHRYLMMMFFPVINSLQIINWTSYYRSTAITGGTLCVDTFFMISGMLVTIGFFEQASKGKLFCGKLEKVVLLVRLQQNCRYCTLMHHFGSGPLWNDMLDIIQKPCQQYWWAAVLHIQNYVHPYPLCLTQIWYLTCDMQYYFLSPIILIPFRNDQVLGSINFALLFSLSVAVNFYLAWAHKYNGGVPVTCVFVVFQKKNALQHHYIAPHVRSSTYILGLGFGMLIYNQKGKEWNVNTAFVVAGWLVCAATMLASMLGCHVFFVEEHDYNRLESSIYLAASRSAWTLGIGWMVWACINGYGGLDASFFLQLILLRNFRLGPINFILSLHIFRVFGKISYGIYLLHMGMQYMISAAARTPHYFSDLASMYAAVSDLFIMVFCGFAFTILFESPLVQMLSLLARK</sequence>
<feature type="transmembrane region" description="Helical" evidence="1">
    <location>
        <begin position="274"/>
        <end position="292"/>
    </location>
</feature>
<evidence type="ECO:0000313" key="5">
    <source>
        <dbReference type="Proteomes" id="UP000030742"/>
    </source>
</evidence>
<feature type="chain" id="PRO_5004656220" description="Nose resistant-to-fluoxetine protein N-terminal domain-containing protein" evidence="2">
    <location>
        <begin position="19"/>
        <end position="683"/>
    </location>
</feature>
<feature type="transmembrane region" description="Helical" evidence="1">
    <location>
        <begin position="312"/>
        <end position="335"/>
    </location>
</feature>
<feature type="transmembrane region" description="Helical" evidence="1">
    <location>
        <begin position="604"/>
        <end position="625"/>
    </location>
</feature>
<dbReference type="AlphaFoldDB" id="U4UK61"/>
<feature type="signal peptide" evidence="2">
    <location>
        <begin position="1"/>
        <end position="18"/>
    </location>
</feature>
<dbReference type="SMART" id="SM00703">
    <property type="entry name" value="NRF"/>
    <property type="match status" value="1"/>
</dbReference>
<protein>
    <recommendedName>
        <fullName evidence="3">Nose resistant-to-fluoxetine protein N-terminal domain-containing protein</fullName>
    </recommendedName>
</protein>
<gene>
    <name evidence="4" type="ORF">D910_10155</name>
</gene>
<feature type="transmembrane region" description="Helical" evidence="1">
    <location>
        <begin position="645"/>
        <end position="669"/>
    </location>
</feature>
<dbReference type="GO" id="GO:0016747">
    <property type="term" value="F:acyltransferase activity, transferring groups other than amino-acyl groups"/>
    <property type="evidence" value="ECO:0007669"/>
    <property type="project" value="InterPro"/>
</dbReference>